<organism evidence="1">
    <name type="scientific">Clostridium botulinum</name>
    <dbReference type="NCBI Taxonomy" id="1491"/>
    <lineage>
        <taxon>Bacteria</taxon>
        <taxon>Bacillati</taxon>
        <taxon>Bacillota</taxon>
        <taxon>Clostridia</taxon>
        <taxon>Eubacteriales</taxon>
        <taxon>Clostridiaceae</taxon>
        <taxon>Clostridium</taxon>
    </lineage>
</organism>
<proteinExistence type="predicted"/>
<comment type="caution">
    <text evidence="1">The sequence shown here is derived from an EMBL/GenBank/DDBJ whole genome shotgun (WGS) entry which is preliminary data.</text>
</comment>
<sequence length="317" mass="36889">MIKKKIGVLLLTGICIFSIYPKVVFATVRYSAYEDNINVDKVAKNTIRLKGIDKILNGETSSAAKYEYNEIGKITLRDYAEGTISYEYNDDGTIKKVTYKLKDGSENVRVSIRHVKENSISEYIYENGRIKREIKKIYNNNDFSGDPQKVYNIRYEYDGNELSKKSYTPAIDSDDRKEYTLYSYKHGKVDRIEEKKNGRIDTMTLKYDRDGDITEAIQNINGKQIVRRISYINDSDEKFYPIYYVDSVKERKIDLDFFASSYKLIKEMTLSVDGNDTTFKYDYTFGNGEYRNVPIKSELSIELNGKNISKTEFVLNY</sequence>
<gene>
    <name evidence="1" type="ORF">EXM56_18425</name>
</gene>
<reference evidence="1" key="1">
    <citation type="submission" date="2019-02" db="EMBL/GenBank/DDBJ databases">
        <title>Genome sequencing of Clostridium botulinum clinical isolates.</title>
        <authorList>
            <person name="Brunt J."/>
            <person name="Van Vliet A.H.M."/>
            <person name="Stringer S.C."/>
            <person name="Grant K.A."/>
            <person name="Carter A.C."/>
            <person name="Peck M.W."/>
        </authorList>
    </citation>
    <scope>NUCLEOTIDE SEQUENCE</scope>
    <source>
        <strain evidence="1">H114400598</strain>
    </source>
</reference>
<accession>A0A6G4CUU1</accession>
<evidence type="ECO:0000313" key="1">
    <source>
        <dbReference type="EMBL" id="NEZ77245.1"/>
    </source>
</evidence>
<dbReference type="AlphaFoldDB" id="A0A6G4CUU1"/>
<protein>
    <submittedName>
        <fullName evidence="1">Sugar-binding protein</fullName>
    </submittedName>
</protein>
<dbReference type="EMBL" id="SGKT01000084">
    <property type="protein sequence ID" value="NEZ77245.1"/>
    <property type="molecule type" value="Genomic_DNA"/>
</dbReference>
<name>A0A6G4CUU1_CLOBO</name>